<organism evidence="1 2">
    <name type="scientific">Saccharothrix longispora</name>
    <dbReference type="NCBI Taxonomy" id="33920"/>
    <lineage>
        <taxon>Bacteria</taxon>
        <taxon>Bacillati</taxon>
        <taxon>Actinomycetota</taxon>
        <taxon>Actinomycetes</taxon>
        <taxon>Pseudonocardiales</taxon>
        <taxon>Pseudonocardiaceae</taxon>
        <taxon>Saccharothrix</taxon>
    </lineage>
</organism>
<keyword evidence="2" id="KW-1185">Reference proteome</keyword>
<evidence type="ECO:0000313" key="1">
    <source>
        <dbReference type="EMBL" id="MDR6597272.1"/>
    </source>
</evidence>
<proteinExistence type="predicted"/>
<sequence length="33" mass="3890">MDFDEPAHARRRRGTDPTTGLALFDDITRRWDT</sequence>
<comment type="caution">
    <text evidence="1">The sequence shown here is derived from an EMBL/GenBank/DDBJ whole genome shotgun (WGS) entry which is preliminary data.</text>
</comment>
<name>A0ABU1Q2Z4_9PSEU</name>
<protein>
    <submittedName>
        <fullName evidence="1">Uncharacterized protein</fullName>
    </submittedName>
</protein>
<dbReference type="EMBL" id="JAVDSG010000001">
    <property type="protein sequence ID" value="MDR6597272.1"/>
    <property type="molecule type" value="Genomic_DNA"/>
</dbReference>
<reference evidence="1 2" key="1">
    <citation type="submission" date="2023-07" db="EMBL/GenBank/DDBJ databases">
        <title>Sequencing the genomes of 1000 actinobacteria strains.</title>
        <authorList>
            <person name="Klenk H.-P."/>
        </authorList>
    </citation>
    <scope>NUCLEOTIDE SEQUENCE [LARGE SCALE GENOMIC DNA]</scope>
    <source>
        <strain evidence="1 2">DSM 43749</strain>
    </source>
</reference>
<evidence type="ECO:0000313" key="2">
    <source>
        <dbReference type="Proteomes" id="UP001268819"/>
    </source>
</evidence>
<gene>
    <name evidence="1" type="ORF">J2S66_005656</name>
</gene>
<accession>A0ABU1Q2Z4</accession>
<dbReference type="Proteomes" id="UP001268819">
    <property type="component" value="Unassembled WGS sequence"/>
</dbReference>